<gene>
    <name evidence="1" type="ORF">BDN72DRAFT_902635</name>
</gene>
<evidence type="ECO:0000313" key="2">
    <source>
        <dbReference type="Proteomes" id="UP000308600"/>
    </source>
</evidence>
<reference evidence="1 2" key="1">
    <citation type="journal article" date="2019" name="Nat. Ecol. Evol.">
        <title>Megaphylogeny resolves global patterns of mushroom evolution.</title>
        <authorList>
            <person name="Varga T."/>
            <person name="Krizsan K."/>
            <person name="Foldi C."/>
            <person name="Dima B."/>
            <person name="Sanchez-Garcia M."/>
            <person name="Sanchez-Ramirez S."/>
            <person name="Szollosi G.J."/>
            <person name="Szarkandi J.G."/>
            <person name="Papp V."/>
            <person name="Albert L."/>
            <person name="Andreopoulos W."/>
            <person name="Angelini C."/>
            <person name="Antonin V."/>
            <person name="Barry K.W."/>
            <person name="Bougher N.L."/>
            <person name="Buchanan P."/>
            <person name="Buyck B."/>
            <person name="Bense V."/>
            <person name="Catcheside P."/>
            <person name="Chovatia M."/>
            <person name="Cooper J."/>
            <person name="Damon W."/>
            <person name="Desjardin D."/>
            <person name="Finy P."/>
            <person name="Geml J."/>
            <person name="Haridas S."/>
            <person name="Hughes K."/>
            <person name="Justo A."/>
            <person name="Karasinski D."/>
            <person name="Kautmanova I."/>
            <person name="Kiss B."/>
            <person name="Kocsube S."/>
            <person name="Kotiranta H."/>
            <person name="LaButti K.M."/>
            <person name="Lechner B.E."/>
            <person name="Liimatainen K."/>
            <person name="Lipzen A."/>
            <person name="Lukacs Z."/>
            <person name="Mihaltcheva S."/>
            <person name="Morgado L.N."/>
            <person name="Niskanen T."/>
            <person name="Noordeloos M.E."/>
            <person name="Ohm R.A."/>
            <person name="Ortiz-Santana B."/>
            <person name="Ovrebo C."/>
            <person name="Racz N."/>
            <person name="Riley R."/>
            <person name="Savchenko A."/>
            <person name="Shiryaev A."/>
            <person name="Soop K."/>
            <person name="Spirin V."/>
            <person name="Szebenyi C."/>
            <person name="Tomsovsky M."/>
            <person name="Tulloss R.E."/>
            <person name="Uehling J."/>
            <person name="Grigoriev I.V."/>
            <person name="Vagvolgyi C."/>
            <person name="Papp T."/>
            <person name="Martin F.M."/>
            <person name="Miettinen O."/>
            <person name="Hibbett D.S."/>
            <person name="Nagy L.G."/>
        </authorList>
    </citation>
    <scope>NUCLEOTIDE SEQUENCE [LARGE SCALE GENOMIC DNA]</scope>
    <source>
        <strain evidence="1 2">NL-1719</strain>
    </source>
</reference>
<protein>
    <submittedName>
        <fullName evidence="1">Uncharacterized protein</fullName>
    </submittedName>
</protein>
<keyword evidence="2" id="KW-1185">Reference proteome</keyword>
<proteinExistence type="predicted"/>
<organism evidence="1 2">
    <name type="scientific">Pluteus cervinus</name>
    <dbReference type="NCBI Taxonomy" id="181527"/>
    <lineage>
        <taxon>Eukaryota</taxon>
        <taxon>Fungi</taxon>
        <taxon>Dikarya</taxon>
        <taxon>Basidiomycota</taxon>
        <taxon>Agaricomycotina</taxon>
        <taxon>Agaricomycetes</taxon>
        <taxon>Agaricomycetidae</taxon>
        <taxon>Agaricales</taxon>
        <taxon>Pluteineae</taxon>
        <taxon>Pluteaceae</taxon>
        <taxon>Pluteus</taxon>
    </lineage>
</organism>
<accession>A0ACD3ABS7</accession>
<evidence type="ECO:0000313" key="1">
    <source>
        <dbReference type="EMBL" id="TFK63182.1"/>
    </source>
</evidence>
<sequence>MSSPNADQNPRRNGLRRLFFELEQDAVEHWQGSYSTLKWIPFKLLLFISFFGLPVAYLRLYQAPLLPSVVGAALIPGAASNINAPIRWPQLSRRLKKEWRLLNCVCLVLLPLNATLLQVNDVTSRGLTRTTTVLSLWFSIASLTCGCMNLLWLTPLQDIYHHSLVNARHQTLVFWDLWIVMTLPTLFFIWASLNFFVTAVVYSFSGTSNSPGDGGGETARRIVVAVALAFIGLSMLAYLPVLGVEIKEHHLPPRALQAEINDQRPREFAHSQTALNSAASPAVLVESL</sequence>
<dbReference type="Proteomes" id="UP000308600">
    <property type="component" value="Unassembled WGS sequence"/>
</dbReference>
<name>A0ACD3ABS7_9AGAR</name>
<dbReference type="EMBL" id="ML208536">
    <property type="protein sequence ID" value="TFK63182.1"/>
    <property type="molecule type" value="Genomic_DNA"/>
</dbReference>